<comment type="similarity">
    <text evidence="6 7">Belongs to the class I-like SAM-binding methyltransferase superfamily. C5-methyltransferase family.</text>
</comment>
<evidence type="ECO:0000256" key="3">
    <source>
        <dbReference type="ARBA" id="ARBA00022691"/>
    </source>
</evidence>
<dbReference type="Proteomes" id="UP000031662">
    <property type="component" value="Chromosome"/>
</dbReference>
<dbReference type="PANTHER" id="PTHR10629">
    <property type="entry name" value="CYTOSINE-SPECIFIC METHYLTRANSFERASE"/>
    <property type="match status" value="1"/>
</dbReference>
<dbReference type="Pfam" id="PF00145">
    <property type="entry name" value="DNA_methylase"/>
    <property type="match status" value="2"/>
</dbReference>
<protein>
    <recommendedName>
        <fullName evidence="8">Cytosine-specific methyltransferase</fullName>
        <ecNumber evidence="8">2.1.1.37</ecNumber>
    </recommendedName>
</protein>
<dbReference type="AlphaFoldDB" id="A0A060Q0A0"/>
<evidence type="ECO:0000256" key="4">
    <source>
        <dbReference type="ARBA" id="ARBA00022747"/>
    </source>
</evidence>
<dbReference type="InterPro" id="IPR018117">
    <property type="entry name" value="C5_DNA_meth_AS"/>
</dbReference>
<dbReference type="InterPro" id="IPR029063">
    <property type="entry name" value="SAM-dependent_MTases_sf"/>
</dbReference>
<evidence type="ECO:0000256" key="8">
    <source>
        <dbReference type="RuleBase" id="RU000417"/>
    </source>
</evidence>
<keyword evidence="4" id="KW-0680">Restriction system</keyword>
<dbReference type="GO" id="GO:0003677">
    <property type="term" value="F:DNA binding"/>
    <property type="evidence" value="ECO:0007669"/>
    <property type="project" value="TreeGrafter"/>
</dbReference>
<dbReference type="GO" id="GO:0032259">
    <property type="term" value="P:methylation"/>
    <property type="evidence" value="ECO:0007669"/>
    <property type="project" value="UniProtKB-KW"/>
</dbReference>
<dbReference type="EMBL" id="AP014523">
    <property type="protein sequence ID" value="BAO97806.1"/>
    <property type="molecule type" value="Genomic_DNA"/>
</dbReference>
<dbReference type="PRINTS" id="PR00105">
    <property type="entry name" value="C5METTRFRASE"/>
</dbReference>
<dbReference type="EC" id="2.1.1.37" evidence="8"/>
<evidence type="ECO:0000313" key="10">
    <source>
        <dbReference type="Proteomes" id="UP000031662"/>
    </source>
</evidence>
<organism evidence="9 10">
    <name type="scientific">Helicobacter pylori NY40</name>
    <dbReference type="NCBI Taxonomy" id="1426844"/>
    <lineage>
        <taxon>Bacteria</taxon>
        <taxon>Pseudomonadati</taxon>
        <taxon>Campylobacterota</taxon>
        <taxon>Epsilonproteobacteria</taxon>
        <taxon>Campylobacterales</taxon>
        <taxon>Helicobacteraceae</taxon>
        <taxon>Helicobacter</taxon>
    </lineage>
</organism>
<dbReference type="NCBIfam" id="TIGR00675">
    <property type="entry name" value="dcm"/>
    <property type="match status" value="1"/>
</dbReference>
<sequence length="414" mass="47587">MSKYNCIDLFSGAGGLSLGFANTNRFNILAHIEWEKPMVATLRNALNKRFKISEKETKKRVIKFDIQKTDELINGSWSDETLKIYGSDNDESVSQFGLNGVISGKKIDVIFGGPPCQAYSLVGRVQDKHSMKYDYRNYLFESFVKIVDYYQPQCFVFENVPGMLSAKPGNQFVKDRIYESFSKIGYEIKKPNEMKEIIYSSDDHEVPQTRKRVVVFGVRKDNKEWLFKFYQNLDNLKSKNPPLSVKDAIGHLPKFRPLKTPLKINNKNISHELIGTNNLTQNFPRYNNLRDLKAMKFWIENNMNNASAKEKLDFYTKITGKVSNHNKYRNLEWDKPSPTLVVHLQKDGFMFIHPEANQSRSITIREAAILQTFPNDFEFIGSQAACFKMIGNAVPVNFAKNIALAVAKVLDEKN</sequence>
<dbReference type="PANTHER" id="PTHR10629:SF52">
    <property type="entry name" value="DNA (CYTOSINE-5)-METHYLTRANSFERASE 1"/>
    <property type="match status" value="1"/>
</dbReference>
<comment type="catalytic activity">
    <reaction evidence="5 8">
        <text>a 2'-deoxycytidine in DNA + S-adenosyl-L-methionine = a 5-methyl-2'-deoxycytidine in DNA + S-adenosyl-L-homocysteine + H(+)</text>
        <dbReference type="Rhea" id="RHEA:13681"/>
        <dbReference type="Rhea" id="RHEA-COMP:11369"/>
        <dbReference type="Rhea" id="RHEA-COMP:11370"/>
        <dbReference type="ChEBI" id="CHEBI:15378"/>
        <dbReference type="ChEBI" id="CHEBI:57856"/>
        <dbReference type="ChEBI" id="CHEBI:59789"/>
        <dbReference type="ChEBI" id="CHEBI:85452"/>
        <dbReference type="ChEBI" id="CHEBI:85454"/>
        <dbReference type="EC" id="2.1.1.37"/>
    </reaction>
</comment>
<feature type="active site" evidence="6">
    <location>
        <position position="116"/>
    </location>
</feature>
<dbReference type="PROSITE" id="PS51679">
    <property type="entry name" value="SAM_MT_C5"/>
    <property type="match status" value="1"/>
</dbReference>
<dbReference type="PROSITE" id="PS00094">
    <property type="entry name" value="C5_MTASE_1"/>
    <property type="match status" value="1"/>
</dbReference>
<dbReference type="GO" id="GO:0009307">
    <property type="term" value="P:DNA restriction-modification system"/>
    <property type="evidence" value="ECO:0007669"/>
    <property type="project" value="UniProtKB-KW"/>
</dbReference>
<keyword evidence="3 6" id="KW-0949">S-adenosyl-L-methionine</keyword>
<evidence type="ECO:0000256" key="1">
    <source>
        <dbReference type="ARBA" id="ARBA00022603"/>
    </source>
</evidence>
<proteinExistence type="inferred from homology"/>
<dbReference type="RefSeq" id="WP_000049816.1">
    <property type="nucleotide sequence ID" value="NZ_AP014523.1"/>
</dbReference>
<gene>
    <name evidence="9" type="ORF">NY40_0794</name>
</gene>
<dbReference type="GO" id="GO:0003886">
    <property type="term" value="F:DNA (cytosine-5-)-methyltransferase activity"/>
    <property type="evidence" value="ECO:0007669"/>
    <property type="project" value="UniProtKB-EC"/>
</dbReference>
<dbReference type="GO" id="GO:0044027">
    <property type="term" value="P:negative regulation of gene expression via chromosomal CpG island methylation"/>
    <property type="evidence" value="ECO:0007669"/>
    <property type="project" value="TreeGrafter"/>
</dbReference>
<dbReference type="HOGENOM" id="CLU_006958_2_4_7"/>
<dbReference type="InterPro" id="IPR001525">
    <property type="entry name" value="C5_MeTfrase"/>
</dbReference>
<evidence type="ECO:0000256" key="2">
    <source>
        <dbReference type="ARBA" id="ARBA00022679"/>
    </source>
</evidence>
<evidence type="ECO:0000256" key="5">
    <source>
        <dbReference type="ARBA" id="ARBA00047422"/>
    </source>
</evidence>
<keyword evidence="1 6" id="KW-0489">Methyltransferase</keyword>
<dbReference type="Gene3D" id="3.90.120.10">
    <property type="entry name" value="DNA Methylase, subunit A, domain 2"/>
    <property type="match status" value="1"/>
</dbReference>
<dbReference type="SUPFAM" id="SSF53335">
    <property type="entry name" value="S-adenosyl-L-methionine-dependent methyltransferases"/>
    <property type="match status" value="1"/>
</dbReference>
<evidence type="ECO:0000313" key="9">
    <source>
        <dbReference type="EMBL" id="BAO97806.1"/>
    </source>
</evidence>
<evidence type="ECO:0000256" key="6">
    <source>
        <dbReference type="PROSITE-ProRule" id="PRU01016"/>
    </source>
</evidence>
<accession>A0A060Q0A0</accession>
<dbReference type="Gene3D" id="3.40.50.150">
    <property type="entry name" value="Vaccinia Virus protein VP39"/>
    <property type="match status" value="1"/>
</dbReference>
<dbReference type="InterPro" id="IPR050390">
    <property type="entry name" value="C5-Methyltransferase"/>
</dbReference>
<reference evidence="9 10" key="1">
    <citation type="submission" date="2013-11" db="EMBL/GenBank/DDBJ databases">
        <title>Estimation of Helicobacter pylori bacteriophage ecology using H. pylori isolates.</title>
        <authorList>
            <person name="Uchiyama J."/>
            <person name="Takemura-Uchiyama I."/>
            <person name="Ujihara T."/>
            <person name="Matsuzaki S."/>
        </authorList>
    </citation>
    <scope>NUCLEOTIDE SEQUENCE [LARGE SCALE GENOMIC DNA]</scope>
    <source>
        <strain evidence="9 10">NY40</strain>
    </source>
</reference>
<evidence type="ECO:0000256" key="7">
    <source>
        <dbReference type="RuleBase" id="RU000416"/>
    </source>
</evidence>
<keyword evidence="2 6" id="KW-0808">Transferase</keyword>
<name>A0A060Q0A0_HELPX</name>
<dbReference type="REBASE" id="87604">
    <property type="entry name" value="M.HpyNY40ORF794P"/>
</dbReference>